<dbReference type="NCBIfam" id="TIGR01692">
    <property type="entry name" value="HIBADH"/>
    <property type="match status" value="1"/>
</dbReference>
<dbReference type="InterPro" id="IPR013328">
    <property type="entry name" value="6PGD_dom2"/>
</dbReference>
<dbReference type="GO" id="GO:0008442">
    <property type="term" value="F:3-hydroxyisobutyrate dehydrogenase activity"/>
    <property type="evidence" value="ECO:0007669"/>
    <property type="project" value="UniProtKB-EC"/>
</dbReference>
<keyword evidence="2 6" id="KW-0101">Branched-chain amino acid catabolism</keyword>
<keyword evidence="10" id="KW-1185">Reference proteome</keyword>
<dbReference type="Gene3D" id="1.10.1040.10">
    <property type="entry name" value="N-(1-d-carboxylethyl)-l-norvaline Dehydrogenase, domain 2"/>
    <property type="match status" value="1"/>
</dbReference>
<organism evidence="9 10">
    <name type="scientific">Cupriavidus basilensis</name>
    <dbReference type="NCBI Taxonomy" id="68895"/>
    <lineage>
        <taxon>Bacteria</taxon>
        <taxon>Pseudomonadati</taxon>
        <taxon>Pseudomonadota</taxon>
        <taxon>Betaproteobacteria</taxon>
        <taxon>Burkholderiales</taxon>
        <taxon>Burkholderiaceae</taxon>
        <taxon>Cupriavidus</taxon>
    </lineage>
</organism>
<evidence type="ECO:0000259" key="7">
    <source>
        <dbReference type="Pfam" id="PF03446"/>
    </source>
</evidence>
<dbReference type="GO" id="GO:0051287">
    <property type="term" value="F:NAD binding"/>
    <property type="evidence" value="ECO:0007669"/>
    <property type="project" value="InterPro"/>
</dbReference>
<evidence type="ECO:0000259" key="8">
    <source>
        <dbReference type="Pfam" id="PF14833"/>
    </source>
</evidence>
<gene>
    <name evidence="9" type="ORF">RR42_s0930</name>
</gene>
<dbReference type="OrthoDB" id="9125692at2"/>
<dbReference type="SUPFAM" id="SSF48179">
    <property type="entry name" value="6-phosphogluconate dehydrogenase C-terminal domain-like"/>
    <property type="match status" value="1"/>
</dbReference>
<feature type="active site" evidence="5">
    <location>
        <position position="170"/>
    </location>
</feature>
<dbReference type="EMBL" id="CP010537">
    <property type="protein sequence ID" value="AJG22520.1"/>
    <property type="molecule type" value="Genomic_DNA"/>
</dbReference>
<evidence type="ECO:0000256" key="2">
    <source>
        <dbReference type="ARBA" id="ARBA00022456"/>
    </source>
</evidence>
<feature type="domain" description="6-phosphogluconate dehydrogenase NADP-binding" evidence="7">
    <location>
        <begin position="2"/>
        <end position="161"/>
    </location>
</feature>
<accession>A0A0C4YIP9</accession>
<evidence type="ECO:0000256" key="5">
    <source>
        <dbReference type="PIRSR" id="PIRSR000103-1"/>
    </source>
</evidence>
<dbReference type="PIRSF" id="PIRSF000103">
    <property type="entry name" value="HIBADH"/>
    <property type="match status" value="1"/>
</dbReference>
<dbReference type="PANTHER" id="PTHR22981:SF7">
    <property type="entry name" value="3-HYDROXYISOBUTYRATE DEHYDROGENASE, MITOCHONDRIAL"/>
    <property type="match status" value="1"/>
</dbReference>
<dbReference type="AlphaFoldDB" id="A0A0C4YIP9"/>
<evidence type="ECO:0000256" key="1">
    <source>
        <dbReference type="ARBA" id="ARBA00009080"/>
    </source>
</evidence>
<dbReference type="GO" id="GO:0050661">
    <property type="term" value="F:NADP binding"/>
    <property type="evidence" value="ECO:0007669"/>
    <property type="project" value="InterPro"/>
</dbReference>
<comment type="catalytic activity">
    <reaction evidence="6">
        <text>3-hydroxy-2-methylpropanoate + NAD(+) = 2-methyl-3-oxopropanoate + NADH + H(+)</text>
        <dbReference type="Rhea" id="RHEA:17681"/>
        <dbReference type="ChEBI" id="CHEBI:11805"/>
        <dbReference type="ChEBI" id="CHEBI:15378"/>
        <dbReference type="ChEBI" id="CHEBI:57540"/>
        <dbReference type="ChEBI" id="CHEBI:57700"/>
        <dbReference type="ChEBI" id="CHEBI:57945"/>
        <dbReference type="EC" id="1.1.1.31"/>
    </reaction>
</comment>
<dbReference type="PANTHER" id="PTHR22981">
    <property type="entry name" value="3-HYDROXYISOBUTYRATE DEHYDROGENASE-RELATED"/>
    <property type="match status" value="1"/>
</dbReference>
<dbReference type="GO" id="GO:0006574">
    <property type="term" value="P:L-valine catabolic process"/>
    <property type="evidence" value="ECO:0007669"/>
    <property type="project" value="UniProtKB-UniPathway"/>
</dbReference>
<feature type="domain" description="3-hydroxyisobutyrate dehydrogenase-like NAD-binding" evidence="8">
    <location>
        <begin position="164"/>
        <end position="290"/>
    </location>
</feature>
<dbReference type="Gene3D" id="3.40.50.720">
    <property type="entry name" value="NAD(P)-binding Rossmann-like Domain"/>
    <property type="match status" value="1"/>
</dbReference>
<dbReference type="FunFam" id="1.10.1040.10:FF:000006">
    <property type="entry name" value="3-hydroxyisobutyrate dehydrogenase"/>
    <property type="match status" value="1"/>
</dbReference>
<dbReference type="PROSITE" id="PS00895">
    <property type="entry name" value="3_HYDROXYISOBUT_DH"/>
    <property type="match status" value="1"/>
</dbReference>
<reference evidence="9 10" key="1">
    <citation type="journal article" date="2015" name="Genome Announc.">
        <title>Complete Genome Sequence of Cupriavidus basilensis 4G11, Isolated from the Oak Ridge Field Research Center Site.</title>
        <authorList>
            <person name="Ray J."/>
            <person name="Waters R.J."/>
            <person name="Skerker J.M."/>
            <person name="Kuehl J.V."/>
            <person name="Price M.N."/>
            <person name="Huang J."/>
            <person name="Chakraborty R."/>
            <person name="Arkin A.P."/>
            <person name="Deutschbauer A."/>
        </authorList>
    </citation>
    <scope>NUCLEOTIDE SEQUENCE [LARGE SCALE GENOMIC DNA]</scope>
    <source>
        <strain evidence="9">4G11</strain>
    </source>
</reference>
<dbReference type="InterPro" id="IPR011548">
    <property type="entry name" value="HIBADH"/>
</dbReference>
<comment type="similarity">
    <text evidence="1 6">Belongs to the HIBADH-related family.</text>
</comment>
<dbReference type="RefSeq" id="WP_043354033.1">
    <property type="nucleotide sequence ID" value="NZ_CP010537.1"/>
</dbReference>
<comment type="pathway">
    <text evidence="6">Amino-acid degradation; L-valine degradation.</text>
</comment>
<evidence type="ECO:0000313" key="10">
    <source>
        <dbReference type="Proteomes" id="UP000031843"/>
    </source>
</evidence>
<keyword evidence="3 6" id="KW-0560">Oxidoreductase</keyword>
<keyword evidence="4 6" id="KW-0520">NAD</keyword>
<protein>
    <recommendedName>
        <fullName evidence="6">3-hydroxyisobutyrate dehydrogenase</fullName>
        <shortName evidence="6">HIBADH</shortName>
        <ecNumber evidence="6">1.1.1.31</ecNumber>
    </recommendedName>
</protein>
<dbReference type="Proteomes" id="UP000031843">
    <property type="component" value="Chromosome secondary"/>
</dbReference>
<evidence type="ECO:0000256" key="6">
    <source>
        <dbReference type="RuleBase" id="RU910714"/>
    </source>
</evidence>
<evidence type="ECO:0000256" key="3">
    <source>
        <dbReference type="ARBA" id="ARBA00023002"/>
    </source>
</evidence>
<evidence type="ECO:0000313" key="9">
    <source>
        <dbReference type="EMBL" id="AJG22520.1"/>
    </source>
</evidence>
<dbReference type="InterPro" id="IPR008927">
    <property type="entry name" value="6-PGluconate_DH-like_C_sf"/>
</dbReference>
<dbReference type="InterPro" id="IPR029154">
    <property type="entry name" value="HIBADH-like_NADP-bd"/>
</dbReference>
<name>A0A0C4YIP9_9BURK</name>
<dbReference type="SUPFAM" id="SSF51735">
    <property type="entry name" value="NAD(P)-binding Rossmann-fold domains"/>
    <property type="match status" value="1"/>
</dbReference>
<dbReference type="UniPathway" id="UPA00362"/>
<evidence type="ECO:0000256" key="4">
    <source>
        <dbReference type="ARBA" id="ARBA00023027"/>
    </source>
</evidence>
<dbReference type="STRING" id="68895.RR42_s0930"/>
<dbReference type="KEGG" id="cbw:RR42_s0930"/>
<dbReference type="EC" id="1.1.1.31" evidence="6"/>
<dbReference type="InterPro" id="IPR036291">
    <property type="entry name" value="NAD(P)-bd_dom_sf"/>
</dbReference>
<sequence length="293" mass="29737">MKIGFIGLGHMGLPMASNLLRSGNAVHVFDTSSQAIGLAVERGAIATGSIADLAAAVDVVITMLPNPAIVRSVVAGPDGVLAHAKDGTLIIECSTSDPQTARDLESMAQSSGKAMIDAPVSGGVPGAEAGTLTFMVGGTEEAFVAARPILMAMGKNIVNCGPAGSGQAAKICNNLLLGVSTIAVSESMCLGVSLGLAPDVLAAIINTSSGRCWVSEVYNPYPGVVKSAPASNDFSGGFACDLMIKDLSLALDAASGTRQPLPMTALSKQLFQLLSLKGEGSKDITAIVQMFKM</sequence>
<dbReference type="InterPro" id="IPR002204">
    <property type="entry name" value="3-OH-isobutyrate_DH-rel_CS"/>
</dbReference>
<dbReference type="Pfam" id="PF03446">
    <property type="entry name" value="NAD_binding_2"/>
    <property type="match status" value="1"/>
</dbReference>
<dbReference type="Pfam" id="PF14833">
    <property type="entry name" value="NAD_binding_11"/>
    <property type="match status" value="1"/>
</dbReference>
<dbReference type="InterPro" id="IPR006115">
    <property type="entry name" value="6PGDH_NADP-bd"/>
</dbReference>
<dbReference type="InterPro" id="IPR015815">
    <property type="entry name" value="HIBADH-related"/>
</dbReference>
<proteinExistence type="inferred from homology"/>